<dbReference type="Pfam" id="PF00067">
    <property type="entry name" value="p450"/>
    <property type="match status" value="1"/>
</dbReference>
<gene>
    <name evidence="2" type="ORF">BN10_740007</name>
</gene>
<dbReference type="GO" id="GO:0004497">
    <property type="term" value="F:monooxygenase activity"/>
    <property type="evidence" value="ECO:0007669"/>
    <property type="project" value="InterPro"/>
</dbReference>
<dbReference type="GO" id="GO:0020037">
    <property type="term" value="F:heme binding"/>
    <property type="evidence" value="ECO:0007669"/>
    <property type="project" value="InterPro"/>
</dbReference>
<dbReference type="GO" id="GO:0016705">
    <property type="term" value="F:oxidoreductase activity, acting on paired donors, with incorporation or reduction of molecular oxygen"/>
    <property type="evidence" value="ECO:0007669"/>
    <property type="project" value="InterPro"/>
</dbReference>
<evidence type="ECO:0000313" key="2">
    <source>
        <dbReference type="EMBL" id="CCH70995.1"/>
    </source>
</evidence>
<dbReference type="EMBL" id="CAIZ01000146">
    <property type="protein sequence ID" value="CCH70995.1"/>
    <property type="molecule type" value="Genomic_DNA"/>
</dbReference>
<dbReference type="STRING" id="1193181.BN10_740007"/>
<dbReference type="PRINTS" id="PR00359">
    <property type="entry name" value="BP450"/>
</dbReference>
<dbReference type="HOGENOM" id="CLU_033716_2_0_11"/>
<organism evidence="2 3">
    <name type="scientific">Phycicoccus elongatus Lp2</name>
    <dbReference type="NCBI Taxonomy" id="1193181"/>
    <lineage>
        <taxon>Bacteria</taxon>
        <taxon>Bacillati</taxon>
        <taxon>Actinomycetota</taxon>
        <taxon>Actinomycetes</taxon>
        <taxon>Micrococcales</taxon>
        <taxon>Intrasporangiaceae</taxon>
        <taxon>Phycicoccus</taxon>
    </lineage>
</organism>
<dbReference type="EC" id="1.14.-.-" evidence="2"/>
<dbReference type="Proteomes" id="UP000013167">
    <property type="component" value="Unassembled WGS sequence"/>
</dbReference>
<accession>N0E4X1</accession>
<dbReference type="PANTHER" id="PTHR46696">
    <property type="entry name" value="P450, PUTATIVE (EUROFUNG)-RELATED"/>
    <property type="match status" value="1"/>
</dbReference>
<protein>
    <submittedName>
        <fullName evidence="2">Putative Cytochrome P450 107B1</fullName>
        <ecNumber evidence="2">1.14.-.-</ecNumber>
    </submittedName>
</protein>
<dbReference type="eggNOG" id="COG2124">
    <property type="taxonomic scope" value="Bacteria"/>
</dbReference>
<comment type="similarity">
    <text evidence="1">Belongs to the cytochrome P450 family.</text>
</comment>
<dbReference type="OrthoDB" id="502624at2"/>
<proteinExistence type="inferred from homology"/>
<dbReference type="AlphaFoldDB" id="N0E4X1"/>
<dbReference type="PANTHER" id="PTHR46696:SF1">
    <property type="entry name" value="CYTOCHROME P450 YJIB-RELATED"/>
    <property type="match status" value="1"/>
</dbReference>
<evidence type="ECO:0000313" key="3">
    <source>
        <dbReference type="Proteomes" id="UP000013167"/>
    </source>
</evidence>
<keyword evidence="3" id="KW-1185">Reference proteome</keyword>
<comment type="caution">
    <text evidence="2">The sequence shown here is derived from an EMBL/GenBank/DDBJ whole genome shotgun (WGS) entry which is preliminary data.</text>
</comment>
<dbReference type="InterPro" id="IPR036396">
    <property type="entry name" value="Cyt_P450_sf"/>
</dbReference>
<name>N0E4X1_9MICO</name>
<sequence length="415" mass="45399">MTGHLKSDIVDSLFTRLFLSGDFVLDPYPDYEELRRLGRAHQVAGGAWVVTAYRDCIAVLRDPRFGNDIEAVGRAKGGASWREHNSLVMLSGMMLMANPPRHGTLHSRVSAEFTPARIGRVKPEIERVAKELYLGLRARGGGDFISDYADVLPLRTIHAVLGIPDSHRTELRQQTLTFNALFERSVTAAQVAAADLAVDEIRAYLSELLVYRRNRPADDLISALASASEAGAIATEELVPLLFQVYNAAYQTTMSLLGNSLWQLMRNPSQFTRIRHDASLLDSACEELVRFDPPVQSTGRHAFVDFDLDGIPVRAGDMVIVVIAAANRDPERYFAPARLDVGRGGPAGLSYGYGPHYCLGAAIANAQLRSTLQLLADPGLLIEPDGQAVRLASANMRGFAHLPIALSERAGRVTR</sequence>
<reference evidence="2 3" key="1">
    <citation type="journal article" date="2013" name="ISME J.">
        <title>A metabolic model for members of the genus Tetrasphaera involved in enhanced biological phosphorus removal.</title>
        <authorList>
            <person name="Kristiansen R."/>
            <person name="Nguyen H.T.T."/>
            <person name="Saunders A.M."/>
            <person name="Nielsen J.L."/>
            <person name="Wimmer R."/>
            <person name="Le V.Q."/>
            <person name="McIlroy S.J."/>
            <person name="Petrovski S."/>
            <person name="Seviour R.J."/>
            <person name="Calteau A."/>
            <person name="Nielsen K.L."/>
            <person name="Nielsen P.H."/>
        </authorList>
    </citation>
    <scope>NUCLEOTIDE SEQUENCE [LARGE SCALE GENOMIC DNA]</scope>
    <source>
        <strain evidence="2 3">Lp2</strain>
    </source>
</reference>
<dbReference type="RefSeq" id="WP_010850831.1">
    <property type="nucleotide sequence ID" value="NZ_HF570956.1"/>
</dbReference>
<dbReference type="InterPro" id="IPR001128">
    <property type="entry name" value="Cyt_P450"/>
</dbReference>
<dbReference type="Gene3D" id="1.10.630.10">
    <property type="entry name" value="Cytochrome P450"/>
    <property type="match status" value="1"/>
</dbReference>
<dbReference type="GO" id="GO:0005506">
    <property type="term" value="F:iron ion binding"/>
    <property type="evidence" value="ECO:0007669"/>
    <property type="project" value="InterPro"/>
</dbReference>
<evidence type="ECO:0000256" key="1">
    <source>
        <dbReference type="ARBA" id="ARBA00010617"/>
    </source>
</evidence>
<dbReference type="InterPro" id="IPR002397">
    <property type="entry name" value="Cyt_P450_B"/>
</dbReference>
<keyword evidence="2" id="KW-0560">Oxidoreductase</keyword>
<dbReference type="SUPFAM" id="SSF48264">
    <property type="entry name" value="Cytochrome P450"/>
    <property type="match status" value="1"/>
</dbReference>